<dbReference type="Proteomes" id="UP000054144">
    <property type="component" value="Unassembled WGS sequence"/>
</dbReference>
<feature type="domain" description="Sodium/calcium exchanger membrane region" evidence="9">
    <location>
        <begin position="34"/>
        <end position="135"/>
    </location>
</feature>
<evidence type="ECO:0000256" key="8">
    <source>
        <dbReference type="SAM" id="Phobius"/>
    </source>
</evidence>
<dbReference type="AlphaFoldDB" id="A0A0D7AMP6"/>
<dbReference type="PANTHER" id="PTHR31503">
    <property type="entry name" value="VACUOLAR CALCIUM ION TRANSPORTER"/>
    <property type="match status" value="1"/>
</dbReference>
<evidence type="ECO:0000256" key="1">
    <source>
        <dbReference type="ARBA" id="ARBA00004127"/>
    </source>
</evidence>
<dbReference type="GO" id="GO:0012505">
    <property type="term" value="C:endomembrane system"/>
    <property type="evidence" value="ECO:0007669"/>
    <property type="project" value="UniProtKB-SubCell"/>
</dbReference>
<evidence type="ECO:0000256" key="5">
    <source>
        <dbReference type="ARBA" id="ARBA00022989"/>
    </source>
</evidence>
<dbReference type="Gene3D" id="1.20.1420.30">
    <property type="entry name" value="NCX, central ion-binding region"/>
    <property type="match status" value="1"/>
</dbReference>
<evidence type="ECO:0000259" key="9">
    <source>
        <dbReference type="Pfam" id="PF01699"/>
    </source>
</evidence>
<comment type="similarity">
    <text evidence="2">Belongs to the Ca(2+):cation antiporter (CaCA) (TC 2.A.19) family.</text>
</comment>
<dbReference type="Pfam" id="PF01699">
    <property type="entry name" value="Na_Ca_ex"/>
    <property type="match status" value="1"/>
</dbReference>
<keyword evidence="6" id="KW-0406">Ion transport</keyword>
<keyword evidence="11" id="KW-1185">Reference proteome</keyword>
<dbReference type="PANTHER" id="PTHR31503:SF22">
    <property type="entry name" value="VACUOLAR CALCIUM ION TRANSPORTER"/>
    <property type="match status" value="1"/>
</dbReference>
<dbReference type="GO" id="GO:0005774">
    <property type="term" value="C:vacuolar membrane"/>
    <property type="evidence" value="ECO:0007669"/>
    <property type="project" value="UniProtKB-ARBA"/>
</dbReference>
<organism evidence="10 11">
    <name type="scientific">Fistulina hepatica ATCC 64428</name>
    <dbReference type="NCBI Taxonomy" id="1128425"/>
    <lineage>
        <taxon>Eukaryota</taxon>
        <taxon>Fungi</taxon>
        <taxon>Dikarya</taxon>
        <taxon>Basidiomycota</taxon>
        <taxon>Agaricomycotina</taxon>
        <taxon>Agaricomycetes</taxon>
        <taxon>Agaricomycetidae</taxon>
        <taxon>Agaricales</taxon>
        <taxon>Fistulinaceae</taxon>
        <taxon>Fistulina</taxon>
    </lineage>
</organism>
<feature type="transmembrane region" description="Helical" evidence="8">
    <location>
        <begin position="27"/>
        <end position="49"/>
    </location>
</feature>
<evidence type="ECO:0000256" key="2">
    <source>
        <dbReference type="ARBA" id="ARBA00008170"/>
    </source>
</evidence>
<gene>
    <name evidence="10" type="ORF">FISHEDRAFT_18319</name>
</gene>
<keyword evidence="3" id="KW-0813">Transport</keyword>
<evidence type="ECO:0000256" key="7">
    <source>
        <dbReference type="ARBA" id="ARBA00023136"/>
    </source>
</evidence>
<dbReference type="OrthoDB" id="1699231at2759"/>
<dbReference type="InterPro" id="IPR004837">
    <property type="entry name" value="NaCa_Exmemb"/>
</dbReference>
<accession>A0A0D7AMP6</accession>
<protein>
    <recommendedName>
        <fullName evidence="9">Sodium/calcium exchanger membrane region domain-containing protein</fullName>
    </recommendedName>
</protein>
<feature type="transmembrane region" description="Helical" evidence="8">
    <location>
        <begin position="70"/>
        <end position="93"/>
    </location>
</feature>
<evidence type="ECO:0000313" key="10">
    <source>
        <dbReference type="EMBL" id="KIY53140.1"/>
    </source>
</evidence>
<comment type="subcellular location">
    <subcellularLocation>
        <location evidence="1">Endomembrane system</location>
        <topology evidence="1">Multi-pass membrane protein</topology>
    </subcellularLocation>
</comment>
<feature type="transmembrane region" description="Helical" evidence="8">
    <location>
        <begin position="99"/>
        <end position="124"/>
    </location>
</feature>
<dbReference type="InterPro" id="IPR004713">
    <property type="entry name" value="CaH_exchang"/>
</dbReference>
<evidence type="ECO:0000256" key="6">
    <source>
        <dbReference type="ARBA" id="ARBA00023065"/>
    </source>
</evidence>
<keyword evidence="4 8" id="KW-0812">Transmembrane</keyword>
<name>A0A0D7AMP6_9AGAR</name>
<feature type="non-terminal residue" evidence="10">
    <location>
        <position position="1"/>
    </location>
</feature>
<keyword evidence="7 8" id="KW-0472">Membrane</keyword>
<evidence type="ECO:0000313" key="11">
    <source>
        <dbReference type="Proteomes" id="UP000054144"/>
    </source>
</evidence>
<dbReference type="InterPro" id="IPR044880">
    <property type="entry name" value="NCX_ion-bd_dom_sf"/>
</dbReference>
<keyword evidence="5 8" id="KW-1133">Transmembrane helix</keyword>
<dbReference type="GO" id="GO:0006874">
    <property type="term" value="P:intracellular calcium ion homeostasis"/>
    <property type="evidence" value="ECO:0007669"/>
    <property type="project" value="TreeGrafter"/>
</dbReference>
<dbReference type="EMBL" id="KN881628">
    <property type="protein sequence ID" value="KIY53140.1"/>
    <property type="molecule type" value="Genomic_DNA"/>
</dbReference>
<proteinExistence type="inferred from homology"/>
<evidence type="ECO:0000256" key="4">
    <source>
        <dbReference type="ARBA" id="ARBA00022692"/>
    </source>
</evidence>
<dbReference type="GO" id="GO:0015369">
    <property type="term" value="F:calcium:proton antiporter activity"/>
    <property type="evidence" value="ECO:0007669"/>
    <property type="project" value="TreeGrafter"/>
</dbReference>
<feature type="non-terminal residue" evidence="10">
    <location>
        <position position="138"/>
    </location>
</feature>
<evidence type="ECO:0000256" key="3">
    <source>
        <dbReference type="ARBA" id="ARBA00022448"/>
    </source>
</evidence>
<reference evidence="10 11" key="1">
    <citation type="journal article" date="2015" name="Fungal Genet. Biol.">
        <title>Evolution of novel wood decay mechanisms in Agaricales revealed by the genome sequences of Fistulina hepatica and Cylindrobasidium torrendii.</title>
        <authorList>
            <person name="Floudas D."/>
            <person name="Held B.W."/>
            <person name="Riley R."/>
            <person name="Nagy L.G."/>
            <person name="Koehler G."/>
            <person name="Ransdell A.S."/>
            <person name="Younus H."/>
            <person name="Chow J."/>
            <person name="Chiniquy J."/>
            <person name="Lipzen A."/>
            <person name="Tritt A."/>
            <person name="Sun H."/>
            <person name="Haridas S."/>
            <person name="LaButti K."/>
            <person name="Ohm R.A."/>
            <person name="Kues U."/>
            <person name="Blanchette R.A."/>
            <person name="Grigoriev I.V."/>
            <person name="Minto R.E."/>
            <person name="Hibbett D.S."/>
        </authorList>
    </citation>
    <scope>NUCLEOTIDE SEQUENCE [LARGE SCALE GENOMIC DNA]</scope>
    <source>
        <strain evidence="10 11">ATCC 64428</strain>
    </source>
</reference>
<sequence>PATTILDVSGSPPHVHRPLTQPVEHPLRLNVTTAVVLSIVVTVLSYFTSEALVNSLEGLVHAHSSISEEWLTLIAIPIISNAAEHATAVVIATKGKFDLVIGVVVGNCIQSALFVIPLLVLVAWGMDKSLTLKFDSLE</sequence>